<organism evidence="4 5">
    <name type="scientific">Sphaerochaeta pleomorpha (strain ATCC BAA-1885 / DSM 22778 / Grapes)</name>
    <dbReference type="NCBI Taxonomy" id="158190"/>
    <lineage>
        <taxon>Bacteria</taxon>
        <taxon>Pseudomonadati</taxon>
        <taxon>Spirochaetota</taxon>
        <taxon>Spirochaetia</taxon>
        <taxon>Spirochaetales</taxon>
        <taxon>Sphaerochaetaceae</taxon>
        <taxon>Sphaerochaeta</taxon>
    </lineage>
</organism>
<dbReference type="Gene3D" id="2.50.20.10">
    <property type="entry name" value="Lipoprotein localisation LolA/LolB/LppX"/>
    <property type="match status" value="1"/>
</dbReference>
<feature type="signal peptide" evidence="2">
    <location>
        <begin position="1"/>
        <end position="26"/>
    </location>
</feature>
<feature type="chain" id="PRO_5003514363" description="Uncharacterized protein TP-0789 domain-containing protein" evidence="2">
    <location>
        <begin position="27"/>
        <end position="256"/>
    </location>
</feature>
<keyword evidence="5" id="KW-1185">Reference proteome</keyword>
<evidence type="ECO:0000256" key="2">
    <source>
        <dbReference type="SAM" id="SignalP"/>
    </source>
</evidence>
<dbReference type="STRING" id="158190.SpiGrapes_2918"/>
<dbReference type="SUPFAM" id="SSF89392">
    <property type="entry name" value="Prokaryotic lipoproteins and lipoprotein localization factors"/>
    <property type="match status" value="1"/>
</dbReference>
<keyword evidence="1 2" id="KW-0732">Signal</keyword>
<dbReference type="HOGENOM" id="CLU_081285_1_0_12"/>
<dbReference type="InterPro" id="IPR033399">
    <property type="entry name" value="TP_0789-like"/>
</dbReference>
<dbReference type="CDD" id="cd16329">
    <property type="entry name" value="LolA_like"/>
    <property type="match status" value="1"/>
</dbReference>
<protein>
    <recommendedName>
        <fullName evidence="3">Uncharacterized protein TP-0789 domain-containing protein</fullName>
    </recommendedName>
</protein>
<dbReference type="InterPro" id="IPR029046">
    <property type="entry name" value="LolA/LolB/LppX"/>
</dbReference>
<dbReference type="Proteomes" id="UP000005632">
    <property type="component" value="Chromosome"/>
</dbReference>
<dbReference type="Pfam" id="PF17131">
    <property type="entry name" value="LolA_like"/>
    <property type="match status" value="1"/>
</dbReference>
<dbReference type="OrthoDB" id="357718at2"/>
<dbReference type="EMBL" id="CP003155">
    <property type="protein sequence ID" value="AEV30668.1"/>
    <property type="molecule type" value="Genomic_DNA"/>
</dbReference>
<dbReference type="eggNOG" id="COG2834">
    <property type="taxonomic scope" value="Bacteria"/>
</dbReference>
<name>G8QX83_SPHPG</name>
<evidence type="ECO:0000313" key="4">
    <source>
        <dbReference type="EMBL" id="AEV30668.1"/>
    </source>
</evidence>
<dbReference type="AlphaFoldDB" id="G8QX83"/>
<dbReference type="KEGG" id="sgp:SpiGrapes_2918"/>
<evidence type="ECO:0000256" key="1">
    <source>
        <dbReference type="ARBA" id="ARBA00022729"/>
    </source>
</evidence>
<evidence type="ECO:0000259" key="3">
    <source>
        <dbReference type="Pfam" id="PF17131"/>
    </source>
</evidence>
<gene>
    <name evidence="4" type="ordered locus">SpiGrapes_2918</name>
</gene>
<evidence type="ECO:0000313" key="5">
    <source>
        <dbReference type="Proteomes" id="UP000005632"/>
    </source>
</evidence>
<sequence length="256" mass="28954">MHMKIKKRYLTLLVIGVLLVSSTLGAATLAEGQAMLADIDNLSNLGGKDFSALMTMISEDPETGIEKTKVLQFRSDDDDKFLLLIKEPVVKKGQGYLMIDDNLWFYDPESRKFSHTSMKDQFNQSDANNSDFNSSSLANDYKVVSIEDGKLGNFSVYILVIEALNNEVTYPKRKLWVTRENTLVLKSEDYSASGRLMRTSYYPFYTKSEGNYIPTKMIFVDELIAGKKTTISISDISFKDIADSVFTKSYVERVNN</sequence>
<feature type="domain" description="Uncharacterized protein TP-0789" evidence="3">
    <location>
        <begin position="77"/>
        <end position="253"/>
    </location>
</feature>
<proteinExistence type="predicted"/>
<accession>G8QX83</accession>
<reference evidence="4 5" key="1">
    <citation type="submission" date="2011-11" db="EMBL/GenBank/DDBJ databases">
        <title>Complete sequence of Spirochaeta sp. grapes.</title>
        <authorList>
            <consortium name="US DOE Joint Genome Institute"/>
            <person name="Lucas S."/>
            <person name="Han J."/>
            <person name="Lapidus A."/>
            <person name="Cheng J.-F."/>
            <person name="Goodwin L."/>
            <person name="Pitluck S."/>
            <person name="Peters L."/>
            <person name="Ovchinnikova G."/>
            <person name="Munk A.C."/>
            <person name="Detter J.C."/>
            <person name="Han C."/>
            <person name="Tapia R."/>
            <person name="Land M."/>
            <person name="Hauser L."/>
            <person name="Kyrpides N."/>
            <person name="Ivanova N."/>
            <person name="Pagani I."/>
            <person name="Ritalahtilisa K."/>
            <person name="Loeffler F."/>
            <person name="Woyke T."/>
        </authorList>
    </citation>
    <scope>NUCLEOTIDE SEQUENCE [LARGE SCALE GENOMIC DNA]</scope>
    <source>
        <strain evidence="5">ATCC BAA-1885 / DSM 22778 / Grapes</strain>
    </source>
</reference>